<organism evidence="2 3">
    <name type="scientific">Byssothecium circinans</name>
    <dbReference type="NCBI Taxonomy" id="147558"/>
    <lineage>
        <taxon>Eukaryota</taxon>
        <taxon>Fungi</taxon>
        <taxon>Dikarya</taxon>
        <taxon>Ascomycota</taxon>
        <taxon>Pezizomycotina</taxon>
        <taxon>Dothideomycetes</taxon>
        <taxon>Pleosporomycetidae</taxon>
        <taxon>Pleosporales</taxon>
        <taxon>Massarineae</taxon>
        <taxon>Massarinaceae</taxon>
        <taxon>Byssothecium</taxon>
    </lineage>
</organism>
<protein>
    <submittedName>
        <fullName evidence="2">Uncharacterized protein</fullName>
    </submittedName>
</protein>
<dbReference type="OrthoDB" id="432970at2759"/>
<evidence type="ECO:0000313" key="2">
    <source>
        <dbReference type="EMBL" id="KAF1953233.1"/>
    </source>
</evidence>
<name>A0A6A5TK30_9PLEO</name>
<dbReference type="EMBL" id="ML977005">
    <property type="protein sequence ID" value="KAF1953233.1"/>
    <property type="molecule type" value="Genomic_DNA"/>
</dbReference>
<evidence type="ECO:0000313" key="3">
    <source>
        <dbReference type="Proteomes" id="UP000800035"/>
    </source>
</evidence>
<reference evidence="2" key="1">
    <citation type="journal article" date="2020" name="Stud. Mycol.">
        <title>101 Dothideomycetes genomes: a test case for predicting lifestyles and emergence of pathogens.</title>
        <authorList>
            <person name="Haridas S."/>
            <person name="Albert R."/>
            <person name="Binder M."/>
            <person name="Bloem J."/>
            <person name="Labutti K."/>
            <person name="Salamov A."/>
            <person name="Andreopoulos B."/>
            <person name="Baker S."/>
            <person name="Barry K."/>
            <person name="Bills G."/>
            <person name="Bluhm B."/>
            <person name="Cannon C."/>
            <person name="Castanera R."/>
            <person name="Culley D."/>
            <person name="Daum C."/>
            <person name="Ezra D."/>
            <person name="Gonzalez J."/>
            <person name="Henrissat B."/>
            <person name="Kuo A."/>
            <person name="Liang C."/>
            <person name="Lipzen A."/>
            <person name="Lutzoni F."/>
            <person name="Magnuson J."/>
            <person name="Mondo S."/>
            <person name="Nolan M."/>
            <person name="Ohm R."/>
            <person name="Pangilinan J."/>
            <person name="Park H.-J."/>
            <person name="Ramirez L."/>
            <person name="Alfaro M."/>
            <person name="Sun H."/>
            <person name="Tritt A."/>
            <person name="Yoshinaga Y."/>
            <person name="Zwiers L.-H."/>
            <person name="Turgeon B."/>
            <person name="Goodwin S."/>
            <person name="Spatafora J."/>
            <person name="Crous P."/>
            <person name="Grigoriev I."/>
        </authorList>
    </citation>
    <scope>NUCLEOTIDE SEQUENCE</scope>
    <source>
        <strain evidence="2">CBS 675.92</strain>
    </source>
</reference>
<keyword evidence="3" id="KW-1185">Reference proteome</keyword>
<sequence>MPPRSVCLNVFTTSLGSGIPKEANVSAREFGSHDGAVKEKEGPVTERGRHDSVQGSPNGMLFLQVHRHLSMLADFLIATDTIGTPPYTDSTNTSAHASPIATSEIDVSSFPDGIGVFSRPVVGANLSGMSFALISPASKHHHQNFCNPM</sequence>
<evidence type="ECO:0000256" key="1">
    <source>
        <dbReference type="SAM" id="MobiDB-lite"/>
    </source>
</evidence>
<feature type="region of interest" description="Disordered" evidence="1">
    <location>
        <begin position="28"/>
        <end position="56"/>
    </location>
</feature>
<gene>
    <name evidence="2" type="ORF">CC80DRAFT_152358</name>
</gene>
<feature type="compositionally biased region" description="Basic and acidic residues" evidence="1">
    <location>
        <begin position="30"/>
        <end position="52"/>
    </location>
</feature>
<dbReference type="Proteomes" id="UP000800035">
    <property type="component" value="Unassembled WGS sequence"/>
</dbReference>
<accession>A0A6A5TK30</accession>
<dbReference type="AlphaFoldDB" id="A0A6A5TK30"/>
<proteinExistence type="predicted"/>